<name>A0ABT2VNP1_9ALTE</name>
<evidence type="ECO:0000256" key="2">
    <source>
        <dbReference type="SAM" id="Phobius"/>
    </source>
</evidence>
<feature type="domain" description="AprE-like beta-barrel" evidence="3">
    <location>
        <begin position="304"/>
        <end position="396"/>
    </location>
</feature>
<dbReference type="Proteomes" id="UP001209257">
    <property type="component" value="Unassembled WGS sequence"/>
</dbReference>
<feature type="transmembrane region" description="Helical" evidence="2">
    <location>
        <begin position="28"/>
        <end position="49"/>
    </location>
</feature>
<dbReference type="SUPFAM" id="SSF56954">
    <property type="entry name" value="Outer membrane efflux proteins (OEP)"/>
    <property type="match status" value="1"/>
</dbReference>
<keyword evidence="5" id="KW-1185">Reference proteome</keyword>
<dbReference type="EMBL" id="JAOTJC010000007">
    <property type="protein sequence ID" value="MCU7554513.1"/>
    <property type="molecule type" value="Genomic_DNA"/>
</dbReference>
<evidence type="ECO:0000313" key="4">
    <source>
        <dbReference type="EMBL" id="MCU7554513.1"/>
    </source>
</evidence>
<dbReference type="Pfam" id="PF26002">
    <property type="entry name" value="Beta-barrel_AprE"/>
    <property type="match status" value="1"/>
</dbReference>
<evidence type="ECO:0000313" key="5">
    <source>
        <dbReference type="Proteomes" id="UP001209257"/>
    </source>
</evidence>
<keyword evidence="2" id="KW-1133">Transmembrane helix</keyword>
<keyword evidence="2" id="KW-0472">Membrane</keyword>
<organism evidence="4 5">
    <name type="scientific">Alteromonas salexigens</name>
    <dbReference type="NCBI Taxonomy" id="2982530"/>
    <lineage>
        <taxon>Bacteria</taxon>
        <taxon>Pseudomonadati</taxon>
        <taxon>Pseudomonadota</taxon>
        <taxon>Gammaproteobacteria</taxon>
        <taxon>Alteromonadales</taxon>
        <taxon>Alteromonadaceae</taxon>
        <taxon>Alteromonas/Salinimonas group</taxon>
        <taxon>Alteromonas</taxon>
    </lineage>
</organism>
<accession>A0ABT2VNP1</accession>
<keyword evidence="1" id="KW-0175">Coiled coil</keyword>
<protein>
    <submittedName>
        <fullName evidence="4">HlyD family efflux transporter periplasmic adaptor subunit</fullName>
    </submittedName>
</protein>
<dbReference type="Gene3D" id="2.40.50.100">
    <property type="match status" value="1"/>
</dbReference>
<dbReference type="PANTHER" id="PTHR30386">
    <property type="entry name" value="MEMBRANE FUSION SUBUNIT OF EMRAB-TOLC MULTIDRUG EFFLUX PUMP"/>
    <property type="match status" value="1"/>
</dbReference>
<dbReference type="InterPro" id="IPR050739">
    <property type="entry name" value="MFP"/>
</dbReference>
<sequence>MRNTLFRPQAIEHQRQRLTGSVLITPSLPAQVITLLLLIWLAVVVMFLATQQFSRKETVNGWLEPAGGALRVHAAGNGGQISEILVREGQQVSAGTPLVKLNTATSSTHAKSMEHTLLEEYQAQLNRVEARLQRSEQRHTEQQESLRQTINSYQSDLAQLTRLLELANERLALAQAQHRQLAPLVAEGLAPQQDLQTLTASQLQIQQELHQLQRDVRRSQQALHDNQAQLRQLPRQHLDATASLLDDQSTLRQHIARLEAAAEGLIRAPIDGVISSLTAHVGQFTQAGVPLMTLLPQGTDLEARLLVPVRAAGFVNEGQALTIRYDAFPYQKFGMQAGAIRTFSAAVVLPGDLRDAPVTVNEPAYLARAVLASKHLAAYGKPVALRPGMTFTADVQLSERTLAEWLFEPLYSLAGRL</sequence>
<reference evidence="5" key="1">
    <citation type="submission" date="2023-07" db="EMBL/GenBank/DDBJ databases">
        <title>Study on multiphase classification of strain Alteromonas salexigens isolated from the Yellow Sea.</title>
        <authorList>
            <person name="Sun L."/>
        </authorList>
    </citation>
    <scope>NUCLEOTIDE SEQUENCE [LARGE SCALE GENOMIC DNA]</scope>
    <source>
        <strain evidence="5">ASW11-19</strain>
    </source>
</reference>
<dbReference type="RefSeq" id="WP_262993226.1">
    <property type="nucleotide sequence ID" value="NZ_JAOTJC010000007.1"/>
</dbReference>
<gene>
    <name evidence="4" type="ORF">OCL06_07870</name>
</gene>
<dbReference type="PRINTS" id="PR01490">
    <property type="entry name" value="RTXTOXIND"/>
</dbReference>
<proteinExistence type="predicted"/>
<evidence type="ECO:0000259" key="3">
    <source>
        <dbReference type="Pfam" id="PF26002"/>
    </source>
</evidence>
<feature type="coiled-coil region" evidence="1">
    <location>
        <begin position="118"/>
        <end position="229"/>
    </location>
</feature>
<dbReference type="InterPro" id="IPR058982">
    <property type="entry name" value="Beta-barrel_AprE"/>
</dbReference>
<keyword evidence="2" id="KW-0812">Transmembrane</keyword>
<evidence type="ECO:0000256" key="1">
    <source>
        <dbReference type="SAM" id="Coils"/>
    </source>
</evidence>
<dbReference type="PANTHER" id="PTHR30386:SF28">
    <property type="entry name" value="EXPORTED PROTEIN"/>
    <property type="match status" value="1"/>
</dbReference>
<comment type="caution">
    <text evidence="4">The sequence shown here is derived from an EMBL/GenBank/DDBJ whole genome shotgun (WGS) entry which is preliminary data.</text>
</comment>